<protein>
    <recommendedName>
        <fullName evidence="5">4-alpha-glucanotransferase</fullName>
    </recommendedName>
</protein>
<sequence length="407" mass="45526">MKNIKVLMFGWEFPPHNSGGLGMACYGLTKSLSRSEVSVTFVLPKKLGGLEHDFMKIVFANIRNIKFRSVTSLIHPYITSELYDEYLLKTPENEIYGLNLFDEVRRYGLQARVIAAEEEHDVIHAHDWLSFRAGMEAKRISGKPLIVHVHATEFDRTAGHPNQYIYEEERRGLHAADCIIAVSQHTKNVIVEHYGIAPEAIMVVHNGIDHKDYRHELPAALSNIRAQGKKIVLFVGRITIQKGPDYFIKVAKRVLEYDPNVLFIISGSGDMEHQIIRLASDMGLGDKIVFAGFVRGDELLKLYRAADLYVMPSISEPFGLTALEALANGTPILVSKQSGVSEVLTHALKSDFWDVDDMADKIINVVGSNALRDTLGELGAKDVEHVTWESAAGKCTQIYEDIINRAD</sequence>
<dbReference type="Gene3D" id="3.40.50.2000">
    <property type="entry name" value="Glycogen Phosphorylase B"/>
    <property type="match status" value="2"/>
</dbReference>
<evidence type="ECO:0000259" key="1">
    <source>
        <dbReference type="Pfam" id="PF00534"/>
    </source>
</evidence>
<evidence type="ECO:0000259" key="2">
    <source>
        <dbReference type="Pfam" id="PF13439"/>
    </source>
</evidence>
<evidence type="ECO:0000313" key="3">
    <source>
        <dbReference type="EMBL" id="OGZ04945.1"/>
    </source>
</evidence>
<dbReference type="PANTHER" id="PTHR45947">
    <property type="entry name" value="SULFOQUINOVOSYL TRANSFERASE SQD2"/>
    <property type="match status" value="1"/>
</dbReference>
<dbReference type="EMBL" id="MHLI01000017">
    <property type="protein sequence ID" value="OGZ04945.1"/>
    <property type="molecule type" value="Genomic_DNA"/>
</dbReference>
<evidence type="ECO:0008006" key="5">
    <source>
        <dbReference type="Google" id="ProtNLM"/>
    </source>
</evidence>
<dbReference type="PANTHER" id="PTHR45947:SF3">
    <property type="entry name" value="SULFOQUINOVOSYL TRANSFERASE SQD2"/>
    <property type="match status" value="1"/>
</dbReference>
<accession>A0A1G2CU84</accession>
<evidence type="ECO:0000313" key="4">
    <source>
        <dbReference type="Proteomes" id="UP000177122"/>
    </source>
</evidence>
<feature type="domain" description="Glycosyltransferase subfamily 4-like N-terminal" evidence="2">
    <location>
        <begin position="19"/>
        <end position="210"/>
    </location>
</feature>
<dbReference type="AlphaFoldDB" id="A0A1G2CU84"/>
<comment type="caution">
    <text evidence="3">The sequence shown here is derived from an EMBL/GenBank/DDBJ whole genome shotgun (WGS) entry which is preliminary data.</text>
</comment>
<dbReference type="SUPFAM" id="SSF53756">
    <property type="entry name" value="UDP-Glycosyltransferase/glycogen phosphorylase"/>
    <property type="match status" value="1"/>
</dbReference>
<dbReference type="CDD" id="cd03801">
    <property type="entry name" value="GT4_PimA-like"/>
    <property type="match status" value="1"/>
</dbReference>
<dbReference type="Proteomes" id="UP000177122">
    <property type="component" value="Unassembled WGS sequence"/>
</dbReference>
<dbReference type="Pfam" id="PF00534">
    <property type="entry name" value="Glycos_transf_1"/>
    <property type="match status" value="1"/>
</dbReference>
<dbReference type="Pfam" id="PF13439">
    <property type="entry name" value="Glyco_transf_4"/>
    <property type="match status" value="1"/>
</dbReference>
<feature type="domain" description="Glycosyl transferase family 1" evidence="1">
    <location>
        <begin position="226"/>
        <end position="380"/>
    </location>
</feature>
<organism evidence="3 4">
    <name type="scientific">Candidatus Lloydbacteria bacterium RIFCSPHIGHO2_01_FULL_49_22</name>
    <dbReference type="NCBI Taxonomy" id="1798658"/>
    <lineage>
        <taxon>Bacteria</taxon>
        <taxon>Candidatus Lloydiibacteriota</taxon>
    </lineage>
</organism>
<dbReference type="PROSITE" id="PS51257">
    <property type="entry name" value="PROKAR_LIPOPROTEIN"/>
    <property type="match status" value="1"/>
</dbReference>
<dbReference type="InterPro" id="IPR001296">
    <property type="entry name" value="Glyco_trans_1"/>
</dbReference>
<gene>
    <name evidence="3" type="ORF">A2845_04390</name>
</gene>
<dbReference type="GO" id="GO:0016757">
    <property type="term" value="F:glycosyltransferase activity"/>
    <property type="evidence" value="ECO:0007669"/>
    <property type="project" value="InterPro"/>
</dbReference>
<name>A0A1G2CU84_9BACT</name>
<reference evidence="3 4" key="1">
    <citation type="journal article" date="2016" name="Nat. Commun.">
        <title>Thousands of microbial genomes shed light on interconnected biogeochemical processes in an aquifer system.</title>
        <authorList>
            <person name="Anantharaman K."/>
            <person name="Brown C.T."/>
            <person name="Hug L.A."/>
            <person name="Sharon I."/>
            <person name="Castelle C.J."/>
            <person name="Probst A.J."/>
            <person name="Thomas B.C."/>
            <person name="Singh A."/>
            <person name="Wilkins M.J."/>
            <person name="Karaoz U."/>
            <person name="Brodie E.L."/>
            <person name="Williams K.H."/>
            <person name="Hubbard S.S."/>
            <person name="Banfield J.F."/>
        </authorList>
    </citation>
    <scope>NUCLEOTIDE SEQUENCE [LARGE SCALE GENOMIC DNA]</scope>
</reference>
<proteinExistence type="predicted"/>
<dbReference type="InterPro" id="IPR028098">
    <property type="entry name" value="Glyco_trans_4-like_N"/>
</dbReference>
<dbReference type="InterPro" id="IPR050194">
    <property type="entry name" value="Glycosyltransferase_grp1"/>
</dbReference>